<evidence type="ECO:0000256" key="6">
    <source>
        <dbReference type="ARBA" id="ARBA00023242"/>
    </source>
</evidence>
<keyword evidence="9" id="KW-1185">Reference proteome</keyword>
<dbReference type="SMART" id="SM01076">
    <property type="entry name" value="CG-1"/>
    <property type="match status" value="1"/>
</dbReference>
<evidence type="ECO:0000256" key="1">
    <source>
        <dbReference type="ARBA" id="ARBA00004123"/>
    </source>
</evidence>
<sequence>MVDSTWRMADTRRYALNPQLDLAKILQEAKTRWLRPGEICEIIRNYQRFIFTPDPPYMPTGGSLFLFDRKALRYFRKDGHNWRKKKDGKTVREAHEKLKCGSVDVLHCYYAHGENNENFQRRSYWMLDGKLEHIVLVHYRDINEPSGSSISSHTLTTDQNRINQQEQQTEPVRFAQTSSNSNASSFQFQQSSPVFEEDSGEELGRHAAPLDEAPAVFNFVPLPGENPLTKERFTGFPTAIHNIYTDDLMSNQVSFQDLILSSEQQKTSIASKVPFSQLATVKSECLDIGTREQSNSLISFEADLQKGAEDISRGEIFTIPTATQPVFIGDSERRGDQMRKKNMVNDQHHTETSNETTYQLETQTKPFEERKAKDLNKLDSFGRWMSKEFVKDCDDSIMAATASDSCNYWKTFDESPQAEDKEVISRHILQLDADVSLGPSVSQEQLFSIVDFSPEWAYTNVETKVLISGKFLGTADPETIKWGCMFGETEVLAEVLTTLGGALRCLAPPCSKLGRVPFYVTRSNRLACSEIREFEFRANPAPATQSPLADPEEYRLQVRLVNLLSVVSMQRATALCSVQNCTKCEVWRCLNKELGESSTSNKSSRNGLIERLMMDRLIKWLGCTLHGEEENRIVQLLDAEGQGIIHLVGALGYDWALGPIVGSGISPSFRDACGWTAVHWAAYYGR</sequence>
<dbReference type="OrthoDB" id="407555at2759"/>
<evidence type="ECO:0000256" key="3">
    <source>
        <dbReference type="ARBA" id="ARBA00023043"/>
    </source>
</evidence>
<protein>
    <submittedName>
        <fullName evidence="8">Calmodulin-binding transcription activator 1-like isoform X2</fullName>
    </submittedName>
</protein>
<keyword evidence="6" id="KW-0539">Nucleus</keyword>
<dbReference type="CDD" id="cd00102">
    <property type="entry name" value="IPT"/>
    <property type="match status" value="1"/>
</dbReference>
<proteinExistence type="inferred from homology"/>
<dbReference type="InterPro" id="IPR014756">
    <property type="entry name" value="Ig_E-set"/>
</dbReference>
<comment type="similarity">
    <text evidence="2">Belongs to the CAMTA family.</text>
</comment>
<accession>A0A833QQF7</accession>
<dbReference type="Gene3D" id="2.60.40.10">
    <property type="entry name" value="Immunoglobulins"/>
    <property type="match status" value="1"/>
</dbReference>
<dbReference type="InterPro" id="IPR013783">
    <property type="entry name" value="Ig-like_fold"/>
</dbReference>
<dbReference type="PANTHER" id="PTHR23335:SF0">
    <property type="entry name" value="CALMODULIN-BINDING TRANSCRIPTION ACTIVATOR 2-LIKE ISOFORM X1"/>
    <property type="match status" value="1"/>
</dbReference>
<evidence type="ECO:0000256" key="5">
    <source>
        <dbReference type="ARBA" id="ARBA00023163"/>
    </source>
</evidence>
<dbReference type="PROSITE" id="PS51437">
    <property type="entry name" value="CG_1"/>
    <property type="match status" value="1"/>
</dbReference>
<evidence type="ECO:0000259" key="7">
    <source>
        <dbReference type="PROSITE" id="PS51437"/>
    </source>
</evidence>
<comment type="caution">
    <text evidence="8">The sequence shown here is derived from an EMBL/GenBank/DDBJ whole genome shotgun (WGS) entry which is preliminary data.</text>
</comment>
<dbReference type="GO" id="GO:0003712">
    <property type="term" value="F:transcription coregulator activity"/>
    <property type="evidence" value="ECO:0007669"/>
    <property type="project" value="TreeGrafter"/>
</dbReference>
<dbReference type="Pfam" id="PF03859">
    <property type="entry name" value="CG-1"/>
    <property type="match status" value="1"/>
</dbReference>
<keyword evidence="3" id="KW-0040">ANK repeat</keyword>
<feature type="domain" description="CG-1" evidence="7">
    <location>
        <begin position="22"/>
        <end position="148"/>
    </location>
</feature>
<dbReference type="EMBL" id="SWLB01000019">
    <property type="protein sequence ID" value="KAF3326101.1"/>
    <property type="molecule type" value="Genomic_DNA"/>
</dbReference>
<evidence type="ECO:0000256" key="4">
    <source>
        <dbReference type="ARBA" id="ARBA00023159"/>
    </source>
</evidence>
<dbReference type="GO" id="GO:0006357">
    <property type="term" value="P:regulation of transcription by RNA polymerase II"/>
    <property type="evidence" value="ECO:0007669"/>
    <property type="project" value="TreeGrafter"/>
</dbReference>
<evidence type="ECO:0000313" key="8">
    <source>
        <dbReference type="EMBL" id="KAF3326101.1"/>
    </source>
</evidence>
<keyword evidence="5" id="KW-0804">Transcription</keyword>
<evidence type="ECO:0000313" key="9">
    <source>
        <dbReference type="Proteomes" id="UP000623129"/>
    </source>
</evidence>
<dbReference type="InterPro" id="IPR005559">
    <property type="entry name" value="CG-1_dom"/>
</dbReference>
<gene>
    <name evidence="8" type="ORF">FCM35_KLT09181</name>
</gene>
<keyword evidence="4" id="KW-0010">Activator</keyword>
<dbReference type="PANTHER" id="PTHR23335">
    <property type="entry name" value="CALMODULIN-BINDING TRANSCRIPTION ACTIVATOR CAMTA"/>
    <property type="match status" value="1"/>
</dbReference>
<comment type="subcellular location">
    <subcellularLocation>
        <location evidence="1">Nucleus</location>
    </subcellularLocation>
</comment>
<name>A0A833QQF7_9POAL</name>
<dbReference type="Proteomes" id="UP000623129">
    <property type="component" value="Unassembled WGS sequence"/>
</dbReference>
<dbReference type="SUPFAM" id="SSF81296">
    <property type="entry name" value="E set domains"/>
    <property type="match status" value="1"/>
</dbReference>
<evidence type="ECO:0000256" key="2">
    <source>
        <dbReference type="ARBA" id="ARBA00008267"/>
    </source>
</evidence>
<organism evidence="8 9">
    <name type="scientific">Carex littledalei</name>
    <dbReference type="NCBI Taxonomy" id="544730"/>
    <lineage>
        <taxon>Eukaryota</taxon>
        <taxon>Viridiplantae</taxon>
        <taxon>Streptophyta</taxon>
        <taxon>Embryophyta</taxon>
        <taxon>Tracheophyta</taxon>
        <taxon>Spermatophyta</taxon>
        <taxon>Magnoliopsida</taxon>
        <taxon>Liliopsida</taxon>
        <taxon>Poales</taxon>
        <taxon>Cyperaceae</taxon>
        <taxon>Cyperoideae</taxon>
        <taxon>Cariceae</taxon>
        <taxon>Carex</taxon>
        <taxon>Carex subgen. Euthyceras</taxon>
    </lineage>
</organism>
<dbReference type="GO" id="GO:0005634">
    <property type="term" value="C:nucleus"/>
    <property type="evidence" value="ECO:0007669"/>
    <property type="project" value="UniProtKB-SubCell"/>
</dbReference>
<dbReference type="AlphaFoldDB" id="A0A833QQF7"/>
<dbReference type="GO" id="GO:0003690">
    <property type="term" value="F:double-stranded DNA binding"/>
    <property type="evidence" value="ECO:0007669"/>
    <property type="project" value="TreeGrafter"/>
</dbReference>
<reference evidence="8" key="1">
    <citation type="submission" date="2020-01" db="EMBL/GenBank/DDBJ databases">
        <title>Genome sequence of Kobresia littledalei, the first chromosome-level genome in the family Cyperaceae.</title>
        <authorList>
            <person name="Qu G."/>
        </authorList>
    </citation>
    <scope>NUCLEOTIDE SEQUENCE</scope>
    <source>
        <strain evidence="8">C.B.Clarke</strain>
        <tissue evidence="8">Leaf</tissue>
    </source>
</reference>